<comment type="caution">
    <text evidence="9">The sequence shown here is derived from an EMBL/GenBank/DDBJ whole genome shotgun (WGS) entry which is preliminary data.</text>
</comment>
<dbReference type="Proteomes" id="UP000238356">
    <property type="component" value="Unassembled WGS sequence"/>
</dbReference>
<feature type="transmembrane region" description="Helical" evidence="7">
    <location>
        <begin position="510"/>
        <end position="529"/>
    </location>
</feature>
<sequence length="587" mass="60745">MADHVRTDAELGSPPTGARRWYALAVLALGLAMVTLDGTVVGVSLPTIIGDLGLDFTQAQWVFCVYSVVLAVLLIVVGRIGDRYGRRVIFVLGVLIFVGGSLLSASADSASPLIWGRIVQGIGGAAVVAGSLGTVAAMFHGRARVIAFTAWVVAPAGAAVVGAALAGWFIDSFTWPWIFLINVPIAVVVLLGTVLVPETRIGGSATGPDVDGWLLSTAGFALVIFALIEGERYGWVRPRREFTVFGVTWSMQSASSPIPFVLAVGVLLLVLFVFWERHRVRVEHAALVDFSHLRDPRHWGDGAALLIAAAQFGVLFVLPLYLVNCLGLSTLRTSSILVVLTGCALISAILTAGPLRAVPPLWLIRIGLAIALLAMAVTALALTSTIPAWAPTVLLACYGIGLGLASAPLTANIRRTGAGTVASDPGSITAATARPAGAALGVAVLGSILSIGLGHFLPDRLSYVPGLTARAAGAVGAATRDSAGDAIVGLRTQHAPTAVTDALANGFADATRVALLGVAVVLLLAFVVATRIPPEAQQIDTDQIDAEPPGAEPPGAVARHRVTERPEAARRITDEEGAAPVERGEAT</sequence>
<dbReference type="AlphaFoldDB" id="A0A2S6A412"/>
<evidence type="ECO:0000256" key="7">
    <source>
        <dbReference type="SAM" id="Phobius"/>
    </source>
</evidence>
<organism evidence="9 10">
    <name type="scientific">Nocardia nova</name>
    <dbReference type="NCBI Taxonomy" id="37330"/>
    <lineage>
        <taxon>Bacteria</taxon>
        <taxon>Bacillati</taxon>
        <taxon>Actinomycetota</taxon>
        <taxon>Actinomycetes</taxon>
        <taxon>Mycobacteriales</taxon>
        <taxon>Nocardiaceae</taxon>
        <taxon>Nocardia</taxon>
    </lineage>
</organism>
<feature type="transmembrane region" description="Helical" evidence="7">
    <location>
        <begin position="88"/>
        <end position="106"/>
    </location>
</feature>
<dbReference type="PROSITE" id="PS50850">
    <property type="entry name" value="MFS"/>
    <property type="match status" value="1"/>
</dbReference>
<dbReference type="PANTHER" id="PTHR42718">
    <property type="entry name" value="MAJOR FACILITATOR SUPERFAMILY MULTIDRUG TRANSPORTER MFSC"/>
    <property type="match status" value="1"/>
</dbReference>
<feature type="transmembrane region" description="Helical" evidence="7">
    <location>
        <begin position="335"/>
        <end position="355"/>
    </location>
</feature>
<dbReference type="InterPro" id="IPR011701">
    <property type="entry name" value="MFS"/>
</dbReference>
<feature type="transmembrane region" description="Helical" evidence="7">
    <location>
        <begin position="362"/>
        <end position="382"/>
    </location>
</feature>
<feature type="transmembrane region" description="Helical" evidence="7">
    <location>
        <begin position="146"/>
        <end position="170"/>
    </location>
</feature>
<feature type="compositionally biased region" description="Basic and acidic residues" evidence="6">
    <location>
        <begin position="561"/>
        <end position="574"/>
    </location>
</feature>
<proteinExistence type="predicted"/>
<dbReference type="GeneID" id="66723110"/>
<evidence type="ECO:0000256" key="4">
    <source>
        <dbReference type="ARBA" id="ARBA00022989"/>
    </source>
</evidence>
<dbReference type="SUPFAM" id="SSF103473">
    <property type="entry name" value="MFS general substrate transporter"/>
    <property type="match status" value="1"/>
</dbReference>
<feature type="transmembrane region" description="Helical" evidence="7">
    <location>
        <begin position="303"/>
        <end position="323"/>
    </location>
</feature>
<keyword evidence="4 7" id="KW-1133">Transmembrane helix</keyword>
<dbReference type="RefSeq" id="WP_082857004.1">
    <property type="nucleotide sequence ID" value="NZ_JAHUVX010000006.1"/>
</dbReference>
<feature type="compositionally biased region" description="Low complexity" evidence="6">
    <location>
        <begin position="546"/>
        <end position="557"/>
    </location>
</feature>
<keyword evidence="10" id="KW-1185">Reference proteome</keyword>
<feature type="transmembrane region" description="Helical" evidence="7">
    <location>
        <begin position="388"/>
        <end position="407"/>
    </location>
</feature>
<keyword evidence="5 7" id="KW-0472">Membrane</keyword>
<feature type="transmembrane region" description="Helical" evidence="7">
    <location>
        <begin position="21"/>
        <end position="48"/>
    </location>
</feature>
<dbReference type="Gene3D" id="1.20.1720.10">
    <property type="entry name" value="Multidrug resistance protein D"/>
    <property type="match status" value="1"/>
</dbReference>
<evidence type="ECO:0000313" key="10">
    <source>
        <dbReference type="Proteomes" id="UP000238356"/>
    </source>
</evidence>
<feature type="transmembrane region" description="Helical" evidence="7">
    <location>
        <begin position="60"/>
        <end position="81"/>
    </location>
</feature>
<dbReference type="InterPro" id="IPR020846">
    <property type="entry name" value="MFS_dom"/>
</dbReference>
<reference evidence="9 10" key="1">
    <citation type="submission" date="2018-02" db="EMBL/GenBank/DDBJ databases">
        <title>8 Nocardia nova and 1 Nocardia cyriacigeorgica strain used for evolution to TMP-SMX.</title>
        <authorList>
            <person name="Mehta H."/>
            <person name="Weng J."/>
            <person name="Shamoo Y."/>
        </authorList>
    </citation>
    <scope>NUCLEOTIDE SEQUENCE [LARGE SCALE GENOMIC DNA]</scope>
    <source>
        <strain evidence="9 10">BAA2227</strain>
    </source>
</reference>
<name>A0A2S6A412_9NOCA</name>
<evidence type="ECO:0000313" key="9">
    <source>
        <dbReference type="EMBL" id="PPJ26706.1"/>
    </source>
</evidence>
<feature type="transmembrane region" description="Helical" evidence="7">
    <location>
        <begin position="436"/>
        <end position="457"/>
    </location>
</feature>
<feature type="transmembrane region" description="Helical" evidence="7">
    <location>
        <begin position="210"/>
        <end position="228"/>
    </location>
</feature>
<dbReference type="EMBL" id="PSZD01000011">
    <property type="protein sequence ID" value="PPJ26706.1"/>
    <property type="molecule type" value="Genomic_DNA"/>
</dbReference>
<dbReference type="PANTHER" id="PTHR42718:SF9">
    <property type="entry name" value="MAJOR FACILITATOR SUPERFAMILY MULTIDRUG TRANSPORTER MFSC"/>
    <property type="match status" value="1"/>
</dbReference>
<feature type="transmembrane region" description="Helical" evidence="7">
    <location>
        <begin position="176"/>
        <end position="198"/>
    </location>
</feature>
<evidence type="ECO:0000259" key="8">
    <source>
        <dbReference type="PROSITE" id="PS50850"/>
    </source>
</evidence>
<feature type="transmembrane region" description="Helical" evidence="7">
    <location>
        <begin position="118"/>
        <end position="139"/>
    </location>
</feature>
<keyword evidence="2" id="KW-0813">Transport</keyword>
<protein>
    <submittedName>
        <fullName evidence="9">MFS transporter</fullName>
    </submittedName>
</protein>
<evidence type="ECO:0000256" key="1">
    <source>
        <dbReference type="ARBA" id="ARBA00004651"/>
    </source>
</evidence>
<gene>
    <name evidence="9" type="ORF">C5F51_18705</name>
</gene>
<evidence type="ECO:0000256" key="6">
    <source>
        <dbReference type="SAM" id="MobiDB-lite"/>
    </source>
</evidence>
<dbReference type="GO" id="GO:0005886">
    <property type="term" value="C:plasma membrane"/>
    <property type="evidence" value="ECO:0007669"/>
    <property type="project" value="UniProtKB-SubCell"/>
</dbReference>
<comment type="subcellular location">
    <subcellularLocation>
        <location evidence="1">Cell membrane</location>
        <topology evidence="1">Multi-pass membrane protein</topology>
    </subcellularLocation>
</comment>
<feature type="transmembrane region" description="Helical" evidence="7">
    <location>
        <begin position="258"/>
        <end position="275"/>
    </location>
</feature>
<keyword evidence="3 7" id="KW-0812">Transmembrane</keyword>
<dbReference type="InterPro" id="IPR036259">
    <property type="entry name" value="MFS_trans_sf"/>
</dbReference>
<accession>A0A2S6A412</accession>
<dbReference type="GO" id="GO:0022857">
    <property type="term" value="F:transmembrane transporter activity"/>
    <property type="evidence" value="ECO:0007669"/>
    <property type="project" value="InterPro"/>
</dbReference>
<dbReference type="Pfam" id="PF07690">
    <property type="entry name" value="MFS_1"/>
    <property type="match status" value="1"/>
</dbReference>
<feature type="region of interest" description="Disordered" evidence="6">
    <location>
        <begin position="539"/>
        <end position="587"/>
    </location>
</feature>
<evidence type="ECO:0000256" key="5">
    <source>
        <dbReference type="ARBA" id="ARBA00023136"/>
    </source>
</evidence>
<evidence type="ECO:0000256" key="2">
    <source>
        <dbReference type="ARBA" id="ARBA00022448"/>
    </source>
</evidence>
<dbReference type="CDD" id="cd17321">
    <property type="entry name" value="MFS_MMR_MDR_like"/>
    <property type="match status" value="1"/>
</dbReference>
<feature type="domain" description="Major facilitator superfamily (MFS) profile" evidence="8">
    <location>
        <begin position="23"/>
        <end position="537"/>
    </location>
</feature>
<evidence type="ECO:0000256" key="3">
    <source>
        <dbReference type="ARBA" id="ARBA00022692"/>
    </source>
</evidence>